<name>E4YC83_OIKDI</name>
<evidence type="ECO:0000256" key="3">
    <source>
        <dbReference type="ARBA" id="ARBA00022771"/>
    </source>
</evidence>
<feature type="domain" description="C2H2-type" evidence="6">
    <location>
        <begin position="246"/>
        <end position="274"/>
    </location>
</feature>
<dbReference type="PROSITE" id="PS50157">
    <property type="entry name" value="ZINC_FINGER_C2H2_2"/>
    <property type="match status" value="2"/>
</dbReference>
<evidence type="ECO:0000256" key="4">
    <source>
        <dbReference type="ARBA" id="ARBA00022833"/>
    </source>
</evidence>
<keyword evidence="1" id="KW-0479">Metal-binding</keyword>
<gene>
    <name evidence="7" type="ORF">GSOID_T00021048001</name>
</gene>
<evidence type="ECO:0000256" key="2">
    <source>
        <dbReference type="ARBA" id="ARBA00022737"/>
    </source>
</evidence>
<reference evidence="7" key="1">
    <citation type="journal article" date="2010" name="Science">
        <title>Plasticity of animal genome architecture unmasked by rapid evolution of a pelagic tunicate.</title>
        <authorList>
            <person name="Denoeud F."/>
            <person name="Henriet S."/>
            <person name="Mungpakdee S."/>
            <person name="Aury J.M."/>
            <person name="Da Silva C."/>
            <person name="Brinkmann H."/>
            <person name="Mikhaleva J."/>
            <person name="Olsen L.C."/>
            <person name="Jubin C."/>
            <person name="Canestro C."/>
            <person name="Bouquet J.M."/>
            <person name="Danks G."/>
            <person name="Poulain J."/>
            <person name="Campsteijn C."/>
            <person name="Adamski M."/>
            <person name="Cross I."/>
            <person name="Yadetie F."/>
            <person name="Muffato M."/>
            <person name="Louis A."/>
            <person name="Butcher S."/>
            <person name="Tsagkogeorga G."/>
            <person name="Konrad A."/>
            <person name="Singh S."/>
            <person name="Jensen M.F."/>
            <person name="Cong E.H."/>
            <person name="Eikeseth-Otteraa H."/>
            <person name="Noel B."/>
            <person name="Anthouard V."/>
            <person name="Porcel B.M."/>
            <person name="Kachouri-Lafond R."/>
            <person name="Nishino A."/>
            <person name="Ugolini M."/>
            <person name="Chourrout P."/>
            <person name="Nishida H."/>
            <person name="Aasland R."/>
            <person name="Huzurbazar S."/>
            <person name="Westhof E."/>
            <person name="Delsuc F."/>
            <person name="Lehrach H."/>
            <person name="Reinhardt R."/>
            <person name="Weissenbach J."/>
            <person name="Roy S.W."/>
            <person name="Artiguenave F."/>
            <person name="Postlethwait J.H."/>
            <person name="Manak J.R."/>
            <person name="Thompson E.M."/>
            <person name="Jaillon O."/>
            <person name="Du Pasquier L."/>
            <person name="Boudinot P."/>
            <person name="Liberles D.A."/>
            <person name="Volff J.N."/>
            <person name="Philippe H."/>
            <person name="Lenhard B."/>
            <person name="Roest Crollius H."/>
            <person name="Wincker P."/>
            <person name="Chourrout D."/>
        </authorList>
    </citation>
    <scope>NUCLEOTIDE SEQUENCE [LARGE SCALE GENOMIC DNA]</scope>
</reference>
<dbReference type="AlphaFoldDB" id="E4YC83"/>
<accession>E4YC83</accession>
<keyword evidence="3 5" id="KW-0863">Zinc-finger</keyword>
<keyword evidence="2" id="KW-0677">Repeat</keyword>
<sequence length="306" mass="36185">MVETEKLDNFILKYLERTNRDRSLKELQKCLREKKSKDQKTQKKLSFTIQKPPERTKIDCDPVIANRKAGKKSRTAREKTDQIPNDFVKLAKKFGLPEEHFDFFYEHRKSFHWESKDKSKINCVEKTCKFLTKTSKVCLVDHMSTVHNYKDIKCDKQDCLFIGFSQKNLNYHTATFHGHGKRPDEYGIHPCPYSSCKSSFRYRDGLQDHVNVHTNTVFSCSFCQYRCVKNFNLRDHLNNHFDIMKHVCEICSVKFVRKQDLQTHEKIRHSDTEFECTHCKFTSASFSAVKKHGLSCKERLKHSRIL</sequence>
<dbReference type="Pfam" id="PF00096">
    <property type="entry name" value="zf-C2H2"/>
    <property type="match status" value="1"/>
</dbReference>
<evidence type="ECO:0000259" key="6">
    <source>
        <dbReference type="PROSITE" id="PS50157"/>
    </source>
</evidence>
<dbReference type="Gene3D" id="3.30.160.60">
    <property type="entry name" value="Classic Zinc Finger"/>
    <property type="match status" value="2"/>
</dbReference>
<dbReference type="SMART" id="SM00355">
    <property type="entry name" value="ZnF_C2H2"/>
    <property type="match status" value="6"/>
</dbReference>
<dbReference type="SUPFAM" id="SSF57667">
    <property type="entry name" value="beta-beta-alpha zinc fingers"/>
    <property type="match status" value="2"/>
</dbReference>
<proteinExistence type="predicted"/>
<dbReference type="EMBL" id="FN654398">
    <property type="protein sequence ID" value="CBY33150.1"/>
    <property type="molecule type" value="Genomic_DNA"/>
</dbReference>
<dbReference type="PANTHER" id="PTHR24379">
    <property type="entry name" value="KRAB AND ZINC FINGER DOMAIN-CONTAINING"/>
    <property type="match status" value="1"/>
</dbReference>
<evidence type="ECO:0000256" key="1">
    <source>
        <dbReference type="ARBA" id="ARBA00022723"/>
    </source>
</evidence>
<dbReference type="InterPro" id="IPR013087">
    <property type="entry name" value="Znf_C2H2_type"/>
</dbReference>
<keyword evidence="4" id="KW-0862">Zinc</keyword>
<protein>
    <recommendedName>
        <fullName evidence="6">C2H2-type domain-containing protein</fullName>
    </recommendedName>
</protein>
<dbReference type="PANTHER" id="PTHR24379:SF121">
    <property type="entry name" value="C2H2-TYPE DOMAIN-CONTAINING PROTEIN"/>
    <property type="match status" value="1"/>
</dbReference>
<evidence type="ECO:0000256" key="5">
    <source>
        <dbReference type="PROSITE-ProRule" id="PRU00042"/>
    </source>
</evidence>
<dbReference type="InterPro" id="IPR036236">
    <property type="entry name" value="Znf_C2H2_sf"/>
</dbReference>
<dbReference type="GO" id="GO:0008270">
    <property type="term" value="F:zinc ion binding"/>
    <property type="evidence" value="ECO:0007669"/>
    <property type="project" value="UniProtKB-KW"/>
</dbReference>
<dbReference type="Proteomes" id="UP000011014">
    <property type="component" value="Unassembled WGS sequence"/>
</dbReference>
<dbReference type="PROSITE" id="PS00028">
    <property type="entry name" value="ZINC_FINGER_C2H2_1"/>
    <property type="match status" value="3"/>
</dbReference>
<feature type="domain" description="C2H2-type" evidence="6">
    <location>
        <begin position="189"/>
        <end position="215"/>
    </location>
</feature>
<organism evidence="7">
    <name type="scientific">Oikopleura dioica</name>
    <name type="common">Tunicate</name>
    <dbReference type="NCBI Taxonomy" id="34765"/>
    <lineage>
        <taxon>Eukaryota</taxon>
        <taxon>Metazoa</taxon>
        <taxon>Chordata</taxon>
        <taxon>Tunicata</taxon>
        <taxon>Appendicularia</taxon>
        <taxon>Copelata</taxon>
        <taxon>Oikopleuridae</taxon>
        <taxon>Oikopleura</taxon>
    </lineage>
</organism>
<evidence type="ECO:0000313" key="7">
    <source>
        <dbReference type="EMBL" id="CBY33150.1"/>
    </source>
</evidence>